<comment type="similarity">
    <text evidence="1">Belongs to the anti-sigma-factor antagonist family.</text>
</comment>
<comment type="caution">
    <text evidence="3">The sequence shown here is derived from an EMBL/GenBank/DDBJ whole genome shotgun (WGS) entry which is preliminary data.</text>
</comment>
<dbReference type="AlphaFoldDB" id="A0A644YTU1"/>
<dbReference type="PANTHER" id="PTHR33495:SF2">
    <property type="entry name" value="ANTI-SIGMA FACTOR ANTAGONIST TM_1081-RELATED"/>
    <property type="match status" value="1"/>
</dbReference>
<evidence type="ECO:0000259" key="2">
    <source>
        <dbReference type="PROSITE" id="PS50801"/>
    </source>
</evidence>
<dbReference type="InterPro" id="IPR036513">
    <property type="entry name" value="STAS_dom_sf"/>
</dbReference>
<organism evidence="3">
    <name type="scientific">bioreactor metagenome</name>
    <dbReference type="NCBI Taxonomy" id="1076179"/>
    <lineage>
        <taxon>unclassified sequences</taxon>
        <taxon>metagenomes</taxon>
        <taxon>ecological metagenomes</taxon>
    </lineage>
</organism>
<feature type="domain" description="STAS" evidence="2">
    <location>
        <begin position="1"/>
        <end position="102"/>
    </location>
</feature>
<dbReference type="Pfam" id="PF01740">
    <property type="entry name" value="STAS"/>
    <property type="match status" value="1"/>
</dbReference>
<dbReference type="GO" id="GO:0043856">
    <property type="term" value="F:anti-sigma factor antagonist activity"/>
    <property type="evidence" value="ECO:0007669"/>
    <property type="project" value="InterPro"/>
</dbReference>
<dbReference type="NCBIfam" id="TIGR00377">
    <property type="entry name" value="ant_ant_sig"/>
    <property type="match status" value="1"/>
</dbReference>
<evidence type="ECO:0000313" key="3">
    <source>
        <dbReference type="EMBL" id="MPM31727.1"/>
    </source>
</evidence>
<dbReference type="Gene3D" id="3.30.750.24">
    <property type="entry name" value="STAS domain"/>
    <property type="match status" value="1"/>
</dbReference>
<proteinExistence type="inferred from homology"/>
<protein>
    <submittedName>
        <fullName evidence="3">Anti-sigma F factor antagonist</fullName>
    </submittedName>
</protein>
<dbReference type="EMBL" id="VSSQ01006157">
    <property type="protein sequence ID" value="MPM31727.1"/>
    <property type="molecule type" value="Genomic_DNA"/>
</dbReference>
<dbReference type="PANTHER" id="PTHR33495">
    <property type="entry name" value="ANTI-SIGMA FACTOR ANTAGONIST TM_1081-RELATED-RELATED"/>
    <property type="match status" value="1"/>
</dbReference>
<dbReference type="SUPFAM" id="SSF52091">
    <property type="entry name" value="SpoIIaa-like"/>
    <property type="match status" value="1"/>
</dbReference>
<dbReference type="InterPro" id="IPR002645">
    <property type="entry name" value="STAS_dom"/>
</dbReference>
<gene>
    <name evidence="3" type="primary">spoIIAA_7</name>
    <name evidence="3" type="ORF">SDC9_78284</name>
</gene>
<name>A0A644YTU1_9ZZZZ</name>
<reference evidence="3" key="1">
    <citation type="submission" date="2019-08" db="EMBL/GenBank/DDBJ databases">
        <authorList>
            <person name="Kucharzyk K."/>
            <person name="Murdoch R.W."/>
            <person name="Higgins S."/>
            <person name="Loffler F."/>
        </authorList>
    </citation>
    <scope>NUCLEOTIDE SEQUENCE</scope>
</reference>
<dbReference type="CDD" id="cd07043">
    <property type="entry name" value="STAS_anti-anti-sigma_factors"/>
    <property type="match status" value="1"/>
</dbReference>
<dbReference type="InterPro" id="IPR003658">
    <property type="entry name" value="Anti-sigma_ant"/>
</dbReference>
<dbReference type="PROSITE" id="PS50801">
    <property type="entry name" value="STAS"/>
    <property type="match status" value="1"/>
</dbReference>
<evidence type="ECO:0000256" key="1">
    <source>
        <dbReference type="ARBA" id="ARBA00009013"/>
    </source>
</evidence>
<sequence length="102" mass="11108">MPVTCTSRDRLLTVAISGEVDHHGAKAIMLELDRQINQCLPKNLTLDLSGVTFMDSSGIAVLLRAWRKMGELEGSVSVLGTPPQAAKVLRTAGVSRFVRFEK</sequence>
<accession>A0A644YTU1</accession>